<evidence type="ECO:0000256" key="1">
    <source>
        <dbReference type="SAM" id="SignalP"/>
    </source>
</evidence>
<dbReference type="AlphaFoldDB" id="A0A364NH29"/>
<reference evidence="2 3" key="1">
    <citation type="submission" date="2018-06" db="EMBL/GenBank/DDBJ databases">
        <title>Nitrincola tibetense sp. nov., isolated from Lake XuguoCo on Tibetan Plateau.</title>
        <authorList>
            <person name="Xing P."/>
        </authorList>
    </citation>
    <scope>NUCLEOTIDE SEQUENCE [LARGE SCALE GENOMIC DNA]</scope>
    <source>
        <strain evidence="3">xg18</strain>
    </source>
</reference>
<dbReference type="PROSITE" id="PS51257">
    <property type="entry name" value="PROKAR_LIPOPROTEIN"/>
    <property type="match status" value="1"/>
</dbReference>
<evidence type="ECO:0008006" key="4">
    <source>
        <dbReference type="Google" id="ProtNLM"/>
    </source>
</evidence>
<protein>
    <recommendedName>
        <fullName evidence="4">DUF2846 domain-containing protein</fullName>
    </recommendedName>
</protein>
<dbReference type="Proteomes" id="UP000250744">
    <property type="component" value="Unassembled WGS sequence"/>
</dbReference>
<gene>
    <name evidence="2" type="ORF">DN062_18225</name>
</gene>
<keyword evidence="3" id="KW-1185">Reference proteome</keyword>
<comment type="caution">
    <text evidence="2">The sequence shown here is derived from an EMBL/GenBank/DDBJ whole genome shotgun (WGS) entry which is preliminary data.</text>
</comment>
<name>A0A364NH29_9GAMM</name>
<organism evidence="2 3">
    <name type="scientific">Nitrincola tibetensis</name>
    <dbReference type="NCBI Taxonomy" id="2219697"/>
    <lineage>
        <taxon>Bacteria</taxon>
        <taxon>Pseudomonadati</taxon>
        <taxon>Pseudomonadota</taxon>
        <taxon>Gammaproteobacteria</taxon>
        <taxon>Oceanospirillales</taxon>
        <taxon>Oceanospirillaceae</taxon>
        <taxon>Nitrincola</taxon>
    </lineage>
</organism>
<evidence type="ECO:0000313" key="2">
    <source>
        <dbReference type="EMBL" id="RAU16429.1"/>
    </source>
</evidence>
<sequence length="124" mass="13171">MAIFIRICVIIAAITALTSCASVTTRSMGSFTDSSNGYPLSIERGGIFYNDSPINIFINGEEAAILAGRSAITIYVPAGRHIVAATPNNKSMRTEIVVDISATSSPILRTNIQIGGPRLEVISR</sequence>
<feature type="chain" id="PRO_5016966892" description="DUF2846 domain-containing protein" evidence="1">
    <location>
        <begin position="22"/>
        <end position="124"/>
    </location>
</feature>
<proteinExistence type="predicted"/>
<keyword evidence="1" id="KW-0732">Signal</keyword>
<evidence type="ECO:0000313" key="3">
    <source>
        <dbReference type="Proteomes" id="UP000250744"/>
    </source>
</evidence>
<feature type="signal peptide" evidence="1">
    <location>
        <begin position="1"/>
        <end position="21"/>
    </location>
</feature>
<dbReference type="EMBL" id="QKRX01000028">
    <property type="protein sequence ID" value="RAU16429.1"/>
    <property type="molecule type" value="Genomic_DNA"/>
</dbReference>
<accession>A0A364NH29</accession>